<accession>A0A3R9FG01</accession>
<keyword evidence="15" id="KW-1185">Reference proteome</keyword>
<evidence type="ECO:0000256" key="6">
    <source>
        <dbReference type="ARBA" id="ARBA00023004"/>
    </source>
</evidence>
<evidence type="ECO:0000256" key="7">
    <source>
        <dbReference type="ARBA" id="ARBA00023014"/>
    </source>
</evidence>
<dbReference type="RefSeq" id="WP_125315119.1">
    <property type="nucleotide sequence ID" value="NZ_RSEC01000061.1"/>
</dbReference>
<evidence type="ECO:0000256" key="9">
    <source>
        <dbReference type="ARBA" id="ARBA00023125"/>
    </source>
</evidence>
<comment type="cofactor">
    <cofactor evidence="12">
        <name>[4Fe-4S] cluster</name>
        <dbReference type="ChEBI" id="CHEBI:49883"/>
    </cofactor>
    <text evidence="12">Binds 1 [4Fe-4S] cluster per subunit. Following nitrosylation of the [4Fe-4S] cluster binds 1 [4Fe-8(NO)] cluster per subunit.</text>
</comment>
<protein>
    <recommendedName>
        <fullName evidence="12">Transcriptional regulator WhiB</fullName>
    </recommendedName>
</protein>
<dbReference type="AlphaFoldDB" id="A0A3R9FG01"/>
<comment type="PTM">
    <text evidence="12">Upon Fe-S cluster removal intramolecular disulfide bonds are formed.</text>
</comment>
<feature type="domain" description="4Fe-4S Wbl-type" evidence="13">
    <location>
        <begin position="22"/>
        <end position="86"/>
    </location>
</feature>
<dbReference type="EMBL" id="RSEC01000061">
    <property type="protein sequence ID" value="RSD09179.1"/>
    <property type="molecule type" value="Genomic_DNA"/>
</dbReference>
<dbReference type="GO" id="GO:0045454">
    <property type="term" value="P:cell redox homeostasis"/>
    <property type="evidence" value="ECO:0007669"/>
    <property type="project" value="TreeGrafter"/>
</dbReference>
<keyword evidence="3 12" id="KW-0004">4Fe-4S</keyword>
<dbReference type="GO" id="GO:0003677">
    <property type="term" value="F:DNA binding"/>
    <property type="evidence" value="ECO:0007669"/>
    <property type="project" value="UniProtKB-UniRule"/>
</dbReference>
<dbReference type="InterPro" id="IPR034768">
    <property type="entry name" value="4FE4S_WBL"/>
</dbReference>
<evidence type="ECO:0000256" key="4">
    <source>
        <dbReference type="ARBA" id="ARBA00022490"/>
    </source>
</evidence>
<dbReference type="OrthoDB" id="4954884at2"/>
<dbReference type="GO" id="GO:0005737">
    <property type="term" value="C:cytoplasm"/>
    <property type="evidence" value="ECO:0007669"/>
    <property type="project" value="UniProtKB-SubCell"/>
</dbReference>
<comment type="caution">
    <text evidence="14">The sequence shown here is derived from an EMBL/GenBank/DDBJ whole genome shotgun (WGS) entry which is preliminary data.</text>
</comment>
<dbReference type="InterPro" id="IPR003482">
    <property type="entry name" value="Whib"/>
</dbReference>
<comment type="similarity">
    <text evidence="2 12">Belongs to the WhiB family.</text>
</comment>
<keyword evidence="5 12" id="KW-0479">Metal-binding</keyword>
<evidence type="ECO:0000256" key="8">
    <source>
        <dbReference type="ARBA" id="ARBA00023015"/>
    </source>
</evidence>
<keyword evidence="6 12" id="KW-0408">Iron</keyword>
<proteinExistence type="inferred from homology"/>
<dbReference type="GO" id="GO:0047134">
    <property type="term" value="F:protein-disulfide reductase [NAD(P)H] activity"/>
    <property type="evidence" value="ECO:0007669"/>
    <property type="project" value="TreeGrafter"/>
</dbReference>
<comment type="subcellular location">
    <subcellularLocation>
        <location evidence="1 12">Cytoplasm</location>
    </subcellularLocation>
</comment>
<dbReference type="PROSITE" id="PS51674">
    <property type="entry name" value="4FE4S_WBL"/>
    <property type="match status" value="1"/>
</dbReference>
<feature type="binding site" evidence="12">
    <location>
        <position position="56"/>
    </location>
    <ligand>
        <name>[4Fe-4S] cluster</name>
        <dbReference type="ChEBI" id="CHEBI:49883"/>
    </ligand>
</feature>
<keyword evidence="11 12" id="KW-0804">Transcription</keyword>
<evidence type="ECO:0000256" key="10">
    <source>
        <dbReference type="ARBA" id="ARBA00023157"/>
    </source>
</evidence>
<comment type="function">
    <text evidence="12">Acts as a transcriptional regulator. Probably redox-responsive. The apo- but not holo-form probably binds DNA.</text>
</comment>
<sequence length="92" mass="10500">MTNTRRLPAPRTEAWDWQLDGSCRNASSAIFFHPEWERGSARRQREATAKAICEHCPVLETCRNHALEAQEPYGVWGGLSESDREEILTRTG</sequence>
<evidence type="ECO:0000313" key="15">
    <source>
        <dbReference type="Proteomes" id="UP000267081"/>
    </source>
</evidence>
<dbReference type="Proteomes" id="UP000267081">
    <property type="component" value="Unassembled WGS sequence"/>
</dbReference>
<organism evidence="14 15">
    <name type="scientific">Amycolatopsis eburnea</name>
    <dbReference type="NCBI Taxonomy" id="2267691"/>
    <lineage>
        <taxon>Bacteria</taxon>
        <taxon>Bacillati</taxon>
        <taxon>Actinomycetota</taxon>
        <taxon>Actinomycetes</taxon>
        <taxon>Pseudonocardiales</taxon>
        <taxon>Pseudonocardiaceae</taxon>
        <taxon>Amycolatopsis</taxon>
    </lineage>
</organism>
<dbReference type="GO" id="GO:0046872">
    <property type="term" value="F:metal ion binding"/>
    <property type="evidence" value="ECO:0007669"/>
    <property type="project" value="UniProtKB-KW"/>
</dbReference>
<keyword evidence="4 12" id="KW-0963">Cytoplasm</keyword>
<evidence type="ECO:0000256" key="12">
    <source>
        <dbReference type="HAMAP-Rule" id="MF_01479"/>
    </source>
</evidence>
<evidence type="ECO:0000259" key="13">
    <source>
        <dbReference type="PROSITE" id="PS51674"/>
    </source>
</evidence>
<feature type="binding site" evidence="12">
    <location>
        <position position="62"/>
    </location>
    <ligand>
        <name>[4Fe-4S] cluster</name>
        <dbReference type="ChEBI" id="CHEBI:49883"/>
    </ligand>
</feature>
<comment type="PTM">
    <text evidence="12">The Fe-S cluster can be nitrosylated by nitric oxide (NO).</text>
</comment>
<keyword evidence="9 12" id="KW-0238">DNA-binding</keyword>
<dbReference type="GO" id="GO:0035731">
    <property type="term" value="F:dinitrosyl-iron complex binding"/>
    <property type="evidence" value="ECO:0007669"/>
    <property type="project" value="UniProtKB-UniRule"/>
</dbReference>
<dbReference type="HAMAP" id="MF_01479">
    <property type="entry name" value="WhiB"/>
    <property type="match status" value="1"/>
</dbReference>
<evidence type="ECO:0000256" key="2">
    <source>
        <dbReference type="ARBA" id="ARBA00006597"/>
    </source>
</evidence>
<feature type="binding site" evidence="12">
    <location>
        <position position="53"/>
    </location>
    <ligand>
        <name>[4Fe-4S] cluster</name>
        <dbReference type="ChEBI" id="CHEBI:49883"/>
    </ligand>
</feature>
<dbReference type="GO" id="GO:0051539">
    <property type="term" value="F:4 iron, 4 sulfur cluster binding"/>
    <property type="evidence" value="ECO:0007669"/>
    <property type="project" value="UniProtKB-UniRule"/>
</dbReference>
<dbReference type="Pfam" id="PF02467">
    <property type="entry name" value="Whib"/>
    <property type="match status" value="1"/>
</dbReference>
<evidence type="ECO:0000256" key="3">
    <source>
        <dbReference type="ARBA" id="ARBA00022485"/>
    </source>
</evidence>
<dbReference type="PANTHER" id="PTHR38839">
    <property type="entry name" value="TRANSCRIPTIONAL REGULATOR WHID-RELATED"/>
    <property type="match status" value="1"/>
</dbReference>
<dbReference type="PANTHER" id="PTHR38839:SF5">
    <property type="entry name" value="TRANSCRIPTIONAL REGULATOR WHID"/>
    <property type="match status" value="1"/>
</dbReference>
<keyword evidence="7 12" id="KW-0411">Iron-sulfur</keyword>
<dbReference type="GO" id="GO:0045892">
    <property type="term" value="P:negative regulation of DNA-templated transcription"/>
    <property type="evidence" value="ECO:0007669"/>
    <property type="project" value="TreeGrafter"/>
</dbReference>
<evidence type="ECO:0000256" key="11">
    <source>
        <dbReference type="ARBA" id="ARBA00023163"/>
    </source>
</evidence>
<name>A0A3R9FG01_9PSEU</name>
<feature type="binding site" evidence="12">
    <location>
        <position position="23"/>
    </location>
    <ligand>
        <name>[4Fe-4S] cluster</name>
        <dbReference type="ChEBI" id="CHEBI:49883"/>
    </ligand>
</feature>
<evidence type="ECO:0000256" key="1">
    <source>
        <dbReference type="ARBA" id="ARBA00004496"/>
    </source>
</evidence>
<evidence type="ECO:0000313" key="14">
    <source>
        <dbReference type="EMBL" id="RSD09179.1"/>
    </source>
</evidence>
<reference evidence="14 15" key="1">
    <citation type="submission" date="2018-12" db="EMBL/GenBank/DDBJ databases">
        <title>Amycolatopsis eburnea sp. nov. actinomycete associate with arbuscular mycorrhiza fungal spore.</title>
        <authorList>
            <person name="Lumyong S."/>
            <person name="Chaiya L."/>
        </authorList>
    </citation>
    <scope>NUCLEOTIDE SEQUENCE [LARGE SCALE GENOMIC DNA]</scope>
    <source>
        <strain evidence="14 15">GLM-1</strain>
    </source>
</reference>
<keyword evidence="8 12" id="KW-0805">Transcription regulation</keyword>
<gene>
    <name evidence="12" type="primary">whiB</name>
    <name evidence="14" type="ORF">EIY87_39655</name>
</gene>
<evidence type="ECO:0000256" key="5">
    <source>
        <dbReference type="ARBA" id="ARBA00022723"/>
    </source>
</evidence>
<keyword evidence="10 12" id="KW-1015">Disulfide bond</keyword>